<reference evidence="2 3" key="1">
    <citation type="journal article" date="2018" name="Front. Microbiol.">
        <title>Prospects for Fungal Bioremediation of Acidic Radioactive Waste Sites: Characterization and Genome Sequence of Rhodotorula taiwanensis MD1149.</title>
        <authorList>
            <person name="Tkavc R."/>
            <person name="Matrosova V.Y."/>
            <person name="Grichenko O.E."/>
            <person name="Gostincar C."/>
            <person name="Volpe R.P."/>
            <person name="Klimenkova P."/>
            <person name="Gaidamakova E.K."/>
            <person name="Zhou C.E."/>
            <person name="Stewart B.J."/>
            <person name="Lyman M.G."/>
            <person name="Malfatti S.A."/>
            <person name="Rubinfeld B."/>
            <person name="Courtot M."/>
            <person name="Singh J."/>
            <person name="Dalgard C.L."/>
            <person name="Hamilton T."/>
            <person name="Frey K.G."/>
            <person name="Gunde-Cimerman N."/>
            <person name="Dugan L."/>
            <person name="Daly M.J."/>
        </authorList>
    </citation>
    <scope>NUCLEOTIDE SEQUENCE [LARGE SCALE GENOMIC DNA]</scope>
    <source>
        <strain evidence="2 3">MD1149</strain>
    </source>
</reference>
<feature type="compositionally biased region" description="Basic residues" evidence="1">
    <location>
        <begin position="106"/>
        <end position="116"/>
    </location>
</feature>
<feature type="compositionally biased region" description="Polar residues" evidence="1">
    <location>
        <begin position="158"/>
        <end position="175"/>
    </location>
</feature>
<dbReference type="Proteomes" id="UP000237144">
    <property type="component" value="Unassembled WGS sequence"/>
</dbReference>
<sequence length="241" mass="26546">MNPGGEPPQRKLDERSVIVRRRDSTSLSRLPDIETWPKSLARSACSKSSKREKRGSATGRARTDSPRATRWRCAAGTGPSSVPATRSTRTGSTRSRSRAETATRTSRPRSRSRQRSTCRASTRPTAKSTSRNSASSTTGSTTTPSRPSSSNSGGTWRRPTTGNCRNPSRAPTSSERPLRSRAPRHSTCTVKTPHRLRGYRSESFPSAAFFSPFPRSTCHLQSPCRIDRVNQTSSHVYKLPE</sequence>
<gene>
    <name evidence="2" type="ORF">BMF94_3775</name>
</gene>
<feature type="compositionally biased region" description="Basic and acidic residues" evidence="1">
    <location>
        <begin position="8"/>
        <end position="24"/>
    </location>
</feature>
<feature type="region of interest" description="Disordered" evidence="1">
    <location>
        <begin position="1"/>
        <end position="192"/>
    </location>
</feature>
<feature type="compositionally biased region" description="Low complexity" evidence="1">
    <location>
        <begin position="117"/>
        <end position="155"/>
    </location>
</feature>
<evidence type="ECO:0000256" key="1">
    <source>
        <dbReference type="SAM" id="MobiDB-lite"/>
    </source>
</evidence>
<dbReference type="EMBL" id="PJQD01000038">
    <property type="protein sequence ID" value="POY73437.1"/>
    <property type="molecule type" value="Genomic_DNA"/>
</dbReference>
<feature type="compositionally biased region" description="Low complexity" evidence="1">
    <location>
        <begin position="84"/>
        <end position="105"/>
    </location>
</feature>
<comment type="caution">
    <text evidence="2">The sequence shown here is derived from an EMBL/GenBank/DDBJ whole genome shotgun (WGS) entry which is preliminary data.</text>
</comment>
<evidence type="ECO:0000313" key="3">
    <source>
        <dbReference type="Proteomes" id="UP000237144"/>
    </source>
</evidence>
<organism evidence="2 3">
    <name type="scientific">Rhodotorula taiwanensis</name>
    <dbReference type="NCBI Taxonomy" id="741276"/>
    <lineage>
        <taxon>Eukaryota</taxon>
        <taxon>Fungi</taxon>
        <taxon>Dikarya</taxon>
        <taxon>Basidiomycota</taxon>
        <taxon>Pucciniomycotina</taxon>
        <taxon>Microbotryomycetes</taxon>
        <taxon>Sporidiobolales</taxon>
        <taxon>Sporidiobolaceae</taxon>
        <taxon>Rhodotorula</taxon>
    </lineage>
</organism>
<dbReference type="AlphaFoldDB" id="A0A2S5B9I9"/>
<evidence type="ECO:0000313" key="2">
    <source>
        <dbReference type="EMBL" id="POY73437.1"/>
    </source>
</evidence>
<protein>
    <submittedName>
        <fullName evidence="2">Uncharacterized protein</fullName>
    </submittedName>
</protein>
<keyword evidence="3" id="KW-1185">Reference proteome</keyword>
<name>A0A2S5B9I9_9BASI</name>
<proteinExistence type="predicted"/>
<accession>A0A2S5B9I9</accession>